<feature type="compositionally biased region" description="Acidic residues" evidence="2">
    <location>
        <begin position="412"/>
        <end position="425"/>
    </location>
</feature>
<feature type="region of interest" description="Disordered" evidence="2">
    <location>
        <begin position="352"/>
        <end position="391"/>
    </location>
</feature>
<feature type="domain" description="SWIM-type" evidence="3">
    <location>
        <begin position="101"/>
        <end position="140"/>
    </location>
</feature>
<evidence type="ECO:0000259" key="3">
    <source>
        <dbReference type="PROSITE" id="PS50966"/>
    </source>
</evidence>
<dbReference type="InterPro" id="IPR039884">
    <property type="entry name" value="R3HC1/R3HCL"/>
</dbReference>
<dbReference type="InterPro" id="IPR035979">
    <property type="entry name" value="RBD_domain_sf"/>
</dbReference>
<dbReference type="PROSITE" id="PS51061">
    <property type="entry name" value="R3H"/>
    <property type="match status" value="1"/>
</dbReference>
<evidence type="ECO:0000313" key="6">
    <source>
        <dbReference type="Proteomes" id="UP001591681"/>
    </source>
</evidence>
<organism evidence="5 6">
    <name type="scientific">Coilia grayii</name>
    <name type="common">Gray's grenadier anchovy</name>
    <dbReference type="NCBI Taxonomy" id="363190"/>
    <lineage>
        <taxon>Eukaryota</taxon>
        <taxon>Metazoa</taxon>
        <taxon>Chordata</taxon>
        <taxon>Craniata</taxon>
        <taxon>Vertebrata</taxon>
        <taxon>Euteleostomi</taxon>
        <taxon>Actinopterygii</taxon>
        <taxon>Neopterygii</taxon>
        <taxon>Teleostei</taxon>
        <taxon>Clupei</taxon>
        <taxon>Clupeiformes</taxon>
        <taxon>Clupeoidei</taxon>
        <taxon>Engraulidae</taxon>
        <taxon>Coilinae</taxon>
        <taxon>Coilia</taxon>
    </lineage>
</organism>
<dbReference type="Gene3D" id="3.30.70.330">
    <property type="match status" value="1"/>
</dbReference>
<dbReference type="EMBL" id="JBHFQA010000004">
    <property type="protein sequence ID" value="KAL2099903.1"/>
    <property type="molecule type" value="Genomic_DNA"/>
</dbReference>
<dbReference type="SUPFAM" id="SSF54928">
    <property type="entry name" value="RNA-binding domain, RBD"/>
    <property type="match status" value="1"/>
</dbReference>
<dbReference type="GO" id="GO:0008270">
    <property type="term" value="F:zinc ion binding"/>
    <property type="evidence" value="ECO:0007669"/>
    <property type="project" value="UniProtKB-KW"/>
</dbReference>
<dbReference type="Gene3D" id="3.30.1370.50">
    <property type="entry name" value="R3H-like domain"/>
    <property type="match status" value="1"/>
</dbReference>
<dbReference type="InterPro" id="IPR012677">
    <property type="entry name" value="Nucleotide-bd_a/b_plait_sf"/>
</dbReference>
<dbReference type="Pfam" id="PF01424">
    <property type="entry name" value="R3H"/>
    <property type="match status" value="1"/>
</dbReference>
<gene>
    <name evidence="5" type="ORF">ACEWY4_004297</name>
</gene>
<evidence type="ECO:0000256" key="2">
    <source>
        <dbReference type="SAM" id="MobiDB-lite"/>
    </source>
</evidence>
<feature type="domain" description="R3H" evidence="4">
    <location>
        <begin position="192"/>
        <end position="257"/>
    </location>
</feature>
<sequence length="603" mass="66863">MLFMEEEFAMTDHRKALRQALQDVFPQTPSSVSFTCCRPCGDGFGIVTTEFAPKGTGTGFWTFFKNLVYARSWANGRTVRHEFKVNSVHPNRIVKEDEWKYTVPSEQGDLVNISMGMCTCSAGSNGALCKHQHTVMQAFKLQESHHLPMTSFTAKMSFYEVVTAILPHVLLVSLGTLAFPGIDGCYLPKQENVFIHAVLDELDAYQQKDEQKSVLLFPPLPSRLRYLIHKSVESHLNLSTFSVGEGWCRRVVVCFSHLRIPAEEDSDTDSSAYEAPICRSHPPMESLAKPRRSCVRGGRRPDQAIYVPRALRERGGGHALQGGISSPSTDHTETESVSSSCSLSYSASEESCSDTTADSLPTPANRHAPLPDPLDQSPGQELFAQPSSSVSCPWPPVWDQTVSYFMGMSLDDQAEEEEEEEEDESTQSCSSVGAPPSSASNSRASDAEDFTQEIVAKLTEEDIFIEHAQGDYSAFENVWIDPEEFSHVIEIYAFPSMFKTDDLLDAFSDYSGGGMKIKWVDNTHALGVFSCEAAATQALSMRHPLLKTRPLSQASKQSKGKAIRRAEFIQPVKERPRTDTAVARRMVTRALGLQRGGLRGKRF</sequence>
<evidence type="ECO:0008006" key="7">
    <source>
        <dbReference type="Google" id="ProtNLM"/>
    </source>
</evidence>
<dbReference type="SUPFAM" id="SSF82708">
    <property type="entry name" value="R3H domain"/>
    <property type="match status" value="1"/>
</dbReference>
<evidence type="ECO:0000256" key="1">
    <source>
        <dbReference type="PROSITE-ProRule" id="PRU00325"/>
    </source>
</evidence>
<dbReference type="InterPro" id="IPR036867">
    <property type="entry name" value="R3H_dom_sf"/>
</dbReference>
<reference evidence="5 6" key="1">
    <citation type="submission" date="2024-09" db="EMBL/GenBank/DDBJ databases">
        <title>A chromosome-level genome assembly of Gray's grenadier anchovy, Coilia grayii.</title>
        <authorList>
            <person name="Fu Z."/>
        </authorList>
    </citation>
    <scope>NUCLEOTIDE SEQUENCE [LARGE SCALE GENOMIC DNA]</scope>
    <source>
        <strain evidence="5">G4</strain>
        <tissue evidence="5">Muscle</tissue>
    </source>
</reference>
<protein>
    <recommendedName>
        <fullName evidence="7">R3H domain-containing protein</fullName>
    </recommendedName>
</protein>
<keyword evidence="6" id="KW-1185">Reference proteome</keyword>
<comment type="caution">
    <text evidence="5">The sequence shown here is derived from an EMBL/GenBank/DDBJ whole genome shotgun (WGS) entry which is preliminary data.</text>
</comment>
<dbReference type="Proteomes" id="UP001591681">
    <property type="component" value="Unassembled WGS sequence"/>
</dbReference>
<dbReference type="AlphaFoldDB" id="A0ABD1KM73"/>
<name>A0ABD1KM73_9TELE</name>
<evidence type="ECO:0000313" key="5">
    <source>
        <dbReference type="EMBL" id="KAL2099903.1"/>
    </source>
</evidence>
<accession>A0ABD1KM73</accession>
<dbReference type="PANTHER" id="PTHR21678">
    <property type="entry name" value="GROWTH INHIBITION AND DIFFERENTIATION RELATED PROTEIN 88"/>
    <property type="match status" value="1"/>
</dbReference>
<feature type="region of interest" description="Disordered" evidence="2">
    <location>
        <begin position="316"/>
        <end position="340"/>
    </location>
</feature>
<dbReference type="InterPro" id="IPR007527">
    <property type="entry name" value="Znf_SWIM"/>
</dbReference>
<feature type="region of interest" description="Disordered" evidence="2">
    <location>
        <begin position="412"/>
        <end position="447"/>
    </location>
</feature>
<feature type="compositionally biased region" description="Low complexity" evidence="2">
    <location>
        <begin position="434"/>
        <end position="444"/>
    </location>
</feature>
<dbReference type="SMART" id="SM00393">
    <property type="entry name" value="R3H"/>
    <property type="match status" value="1"/>
</dbReference>
<keyword evidence="1" id="KW-0863">Zinc-finger</keyword>
<dbReference type="GO" id="GO:0003676">
    <property type="term" value="F:nucleic acid binding"/>
    <property type="evidence" value="ECO:0007669"/>
    <property type="project" value="UniProtKB-UniRule"/>
</dbReference>
<keyword evidence="1" id="KW-0479">Metal-binding</keyword>
<keyword evidence="1" id="KW-0862">Zinc</keyword>
<dbReference type="PANTHER" id="PTHR21678:SF6">
    <property type="entry name" value="R3H AND COILED-COIL DOMAIN-CONTAINING PROTEIN 1"/>
    <property type="match status" value="1"/>
</dbReference>
<dbReference type="PROSITE" id="PS50966">
    <property type="entry name" value="ZF_SWIM"/>
    <property type="match status" value="1"/>
</dbReference>
<evidence type="ECO:0000259" key="4">
    <source>
        <dbReference type="PROSITE" id="PS51061"/>
    </source>
</evidence>
<proteinExistence type="predicted"/>
<dbReference type="InterPro" id="IPR001374">
    <property type="entry name" value="R3H_dom"/>
</dbReference>